<evidence type="ECO:0000256" key="3">
    <source>
        <dbReference type="ARBA" id="ARBA00022833"/>
    </source>
</evidence>
<dbReference type="GO" id="GO:0008270">
    <property type="term" value="F:zinc ion binding"/>
    <property type="evidence" value="ECO:0007669"/>
    <property type="project" value="UniProtKB-KW"/>
</dbReference>
<dbReference type="EMBL" id="CM003604">
    <property type="protein sequence ID" value="KYP72798.1"/>
    <property type="molecule type" value="Genomic_DNA"/>
</dbReference>
<feature type="domain" description="RING-type" evidence="5">
    <location>
        <begin position="72"/>
        <end position="115"/>
    </location>
</feature>
<proteinExistence type="predicted"/>
<dbReference type="OMA" id="RDCPICM"/>
<dbReference type="STRING" id="3821.A0A151U0M4"/>
<gene>
    <name evidence="6" type="ORF">KK1_005400</name>
</gene>
<dbReference type="PANTHER" id="PTHR45798">
    <property type="entry name" value="RING-H2 FINGER PROTEIN ATL61-RELATED-RELATED"/>
    <property type="match status" value="1"/>
</dbReference>
<keyword evidence="1" id="KW-0479">Metal-binding</keyword>
<evidence type="ECO:0000259" key="5">
    <source>
        <dbReference type="PROSITE" id="PS50089"/>
    </source>
</evidence>
<accession>A0A151U0M4</accession>
<keyword evidence="7" id="KW-1185">Reference proteome</keyword>
<dbReference type="Gene3D" id="3.30.40.10">
    <property type="entry name" value="Zinc/RING finger domain, C3HC4 (zinc finger)"/>
    <property type="match status" value="1"/>
</dbReference>
<dbReference type="SMART" id="SM00184">
    <property type="entry name" value="RING"/>
    <property type="match status" value="1"/>
</dbReference>
<dbReference type="SUPFAM" id="SSF57850">
    <property type="entry name" value="RING/U-box"/>
    <property type="match status" value="1"/>
</dbReference>
<dbReference type="PANTHER" id="PTHR45798:SF44">
    <property type="entry name" value="RING-H2 FINGER PROTEIN ATL74"/>
    <property type="match status" value="1"/>
</dbReference>
<organism evidence="6 7">
    <name type="scientific">Cajanus cajan</name>
    <name type="common">Pigeon pea</name>
    <name type="synonym">Cajanus indicus</name>
    <dbReference type="NCBI Taxonomy" id="3821"/>
    <lineage>
        <taxon>Eukaryota</taxon>
        <taxon>Viridiplantae</taxon>
        <taxon>Streptophyta</taxon>
        <taxon>Embryophyta</taxon>
        <taxon>Tracheophyta</taxon>
        <taxon>Spermatophyta</taxon>
        <taxon>Magnoliopsida</taxon>
        <taxon>eudicotyledons</taxon>
        <taxon>Gunneridae</taxon>
        <taxon>Pentapetalae</taxon>
        <taxon>rosids</taxon>
        <taxon>fabids</taxon>
        <taxon>Fabales</taxon>
        <taxon>Fabaceae</taxon>
        <taxon>Papilionoideae</taxon>
        <taxon>50 kb inversion clade</taxon>
        <taxon>NPAAA clade</taxon>
        <taxon>indigoferoid/millettioid clade</taxon>
        <taxon>Phaseoleae</taxon>
        <taxon>Cajanus</taxon>
    </lineage>
</organism>
<dbReference type="InterPro" id="IPR001841">
    <property type="entry name" value="Znf_RING"/>
</dbReference>
<evidence type="ECO:0000256" key="1">
    <source>
        <dbReference type="ARBA" id="ARBA00022723"/>
    </source>
</evidence>
<sequence>MGDIESEDIIHSDLTPTRTHIVIARVRARREPYWQDLQLLSFNPKAHMARLAMRALPPVTCFRETNESQRDCPICMEDFKDGELIQPFAVCAHEFHSSCVNSWLLGGKTTCPVCREELSIITIH</sequence>
<keyword evidence="3" id="KW-0862">Zinc</keyword>
<keyword evidence="2 4" id="KW-0863">Zinc-finger</keyword>
<dbReference type="InterPro" id="IPR052788">
    <property type="entry name" value="RING-type_E3_ligase_ATL"/>
</dbReference>
<evidence type="ECO:0000313" key="6">
    <source>
        <dbReference type="EMBL" id="KYP72798.1"/>
    </source>
</evidence>
<evidence type="ECO:0000313" key="7">
    <source>
        <dbReference type="Proteomes" id="UP000075243"/>
    </source>
</evidence>
<protein>
    <submittedName>
        <fullName evidence="6">E3 ubiquitin-protein ligase rnf181 family</fullName>
    </submittedName>
</protein>
<dbReference type="Pfam" id="PF13639">
    <property type="entry name" value="zf-RING_2"/>
    <property type="match status" value="1"/>
</dbReference>
<dbReference type="AlphaFoldDB" id="A0A151U0M4"/>
<dbReference type="InterPro" id="IPR013083">
    <property type="entry name" value="Znf_RING/FYVE/PHD"/>
</dbReference>
<dbReference type="Gramene" id="C.cajan_05269.t">
    <property type="protein sequence ID" value="C.cajan_05269.t.cds1"/>
    <property type="gene ID" value="C.cajan_05269"/>
</dbReference>
<dbReference type="Proteomes" id="UP000075243">
    <property type="component" value="Chromosome 2"/>
</dbReference>
<dbReference type="PROSITE" id="PS50089">
    <property type="entry name" value="ZF_RING_2"/>
    <property type="match status" value="1"/>
</dbReference>
<name>A0A151U0M4_CAJCA</name>
<reference evidence="6 7" key="1">
    <citation type="journal article" date="2012" name="Nat. Biotechnol.">
        <title>Draft genome sequence of pigeonpea (Cajanus cajan), an orphan legume crop of resource-poor farmers.</title>
        <authorList>
            <person name="Varshney R.K."/>
            <person name="Chen W."/>
            <person name="Li Y."/>
            <person name="Bharti A.K."/>
            <person name="Saxena R.K."/>
            <person name="Schlueter J.A."/>
            <person name="Donoghue M.T."/>
            <person name="Azam S."/>
            <person name="Fan G."/>
            <person name="Whaley A.M."/>
            <person name="Farmer A.D."/>
            <person name="Sheridan J."/>
            <person name="Iwata A."/>
            <person name="Tuteja R."/>
            <person name="Penmetsa R.V."/>
            <person name="Wu W."/>
            <person name="Upadhyaya H.D."/>
            <person name="Yang S.P."/>
            <person name="Shah T."/>
            <person name="Saxena K.B."/>
            <person name="Michael T."/>
            <person name="McCombie W.R."/>
            <person name="Yang B."/>
            <person name="Zhang G."/>
            <person name="Yang H."/>
            <person name="Wang J."/>
            <person name="Spillane C."/>
            <person name="Cook D.R."/>
            <person name="May G.D."/>
            <person name="Xu X."/>
            <person name="Jackson S.A."/>
        </authorList>
    </citation>
    <scope>NUCLEOTIDE SEQUENCE [LARGE SCALE GENOMIC DNA]</scope>
    <source>
        <strain evidence="7">cv. Asha</strain>
    </source>
</reference>
<evidence type="ECO:0000256" key="2">
    <source>
        <dbReference type="ARBA" id="ARBA00022771"/>
    </source>
</evidence>
<evidence type="ECO:0000256" key="4">
    <source>
        <dbReference type="PROSITE-ProRule" id="PRU00175"/>
    </source>
</evidence>